<dbReference type="AlphaFoldDB" id="A0A3N4KTP1"/>
<feature type="transmembrane region" description="Helical" evidence="1">
    <location>
        <begin position="167"/>
        <end position="185"/>
    </location>
</feature>
<proteinExistence type="predicted"/>
<evidence type="ECO:0000256" key="1">
    <source>
        <dbReference type="SAM" id="Phobius"/>
    </source>
</evidence>
<evidence type="ECO:0008006" key="4">
    <source>
        <dbReference type="Google" id="ProtNLM"/>
    </source>
</evidence>
<feature type="transmembrane region" description="Helical" evidence="1">
    <location>
        <begin position="125"/>
        <end position="147"/>
    </location>
</feature>
<dbReference type="OrthoDB" id="5339140at2759"/>
<evidence type="ECO:0000313" key="3">
    <source>
        <dbReference type="Proteomes" id="UP000277580"/>
    </source>
</evidence>
<dbReference type="Proteomes" id="UP000277580">
    <property type="component" value="Unassembled WGS sequence"/>
</dbReference>
<feature type="transmembrane region" description="Helical" evidence="1">
    <location>
        <begin position="92"/>
        <end position="113"/>
    </location>
</feature>
<keyword evidence="1" id="KW-0472">Membrane</keyword>
<accession>A0A3N4KTP1</accession>
<keyword evidence="1" id="KW-0812">Transmembrane</keyword>
<keyword evidence="1" id="KW-1133">Transmembrane helix</keyword>
<keyword evidence="3" id="KW-1185">Reference proteome</keyword>
<protein>
    <recommendedName>
        <fullName evidence="4">MARVEL domain-containing protein</fullName>
    </recommendedName>
</protein>
<sequence>MYTKPLERSSTGTTDTSTASYRAMEKVIYNNRSCGWLIIRVIQIITCVLVLALSIFILTSTLTEDHVWRSFEGDTEVVVLGNTTMETMQNFFPLYIILGVSGLSFLSCFISLITYCCHRLSIKLVVFWDFLMATGWIIGSAFVGTFINSQGGWGEKYWLIALYKVNLILSILSIIQFIISAALGIRLHNASKRRANSTYYGPMRTPAPPYTSVQENGSTSPVVGRPYQSYSNFLTVPPPQPPLQPPVYPRPSGEWEAVLLDGKDAPSSR</sequence>
<feature type="transmembrane region" description="Helical" evidence="1">
    <location>
        <begin position="34"/>
        <end position="58"/>
    </location>
</feature>
<evidence type="ECO:0000313" key="2">
    <source>
        <dbReference type="EMBL" id="RPB12652.1"/>
    </source>
</evidence>
<gene>
    <name evidence="2" type="ORF">P167DRAFT_545251</name>
</gene>
<name>A0A3N4KTP1_9PEZI</name>
<reference evidence="2 3" key="1">
    <citation type="journal article" date="2018" name="Nat. Ecol. Evol.">
        <title>Pezizomycetes genomes reveal the molecular basis of ectomycorrhizal truffle lifestyle.</title>
        <authorList>
            <person name="Murat C."/>
            <person name="Payen T."/>
            <person name="Noel B."/>
            <person name="Kuo A."/>
            <person name="Morin E."/>
            <person name="Chen J."/>
            <person name="Kohler A."/>
            <person name="Krizsan K."/>
            <person name="Balestrini R."/>
            <person name="Da Silva C."/>
            <person name="Montanini B."/>
            <person name="Hainaut M."/>
            <person name="Levati E."/>
            <person name="Barry K.W."/>
            <person name="Belfiori B."/>
            <person name="Cichocki N."/>
            <person name="Clum A."/>
            <person name="Dockter R.B."/>
            <person name="Fauchery L."/>
            <person name="Guy J."/>
            <person name="Iotti M."/>
            <person name="Le Tacon F."/>
            <person name="Lindquist E.A."/>
            <person name="Lipzen A."/>
            <person name="Malagnac F."/>
            <person name="Mello A."/>
            <person name="Molinier V."/>
            <person name="Miyauchi S."/>
            <person name="Poulain J."/>
            <person name="Riccioni C."/>
            <person name="Rubini A."/>
            <person name="Sitrit Y."/>
            <person name="Splivallo R."/>
            <person name="Traeger S."/>
            <person name="Wang M."/>
            <person name="Zifcakova L."/>
            <person name="Wipf D."/>
            <person name="Zambonelli A."/>
            <person name="Paolocci F."/>
            <person name="Nowrousian M."/>
            <person name="Ottonello S."/>
            <person name="Baldrian P."/>
            <person name="Spatafora J.W."/>
            <person name="Henrissat B."/>
            <person name="Nagy L.G."/>
            <person name="Aury J.M."/>
            <person name="Wincker P."/>
            <person name="Grigoriev I.V."/>
            <person name="Bonfante P."/>
            <person name="Martin F.M."/>
        </authorList>
    </citation>
    <scope>NUCLEOTIDE SEQUENCE [LARGE SCALE GENOMIC DNA]</scope>
    <source>
        <strain evidence="2 3">CCBAS932</strain>
    </source>
</reference>
<organism evidence="2 3">
    <name type="scientific">Morchella conica CCBAS932</name>
    <dbReference type="NCBI Taxonomy" id="1392247"/>
    <lineage>
        <taxon>Eukaryota</taxon>
        <taxon>Fungi</taxon>
        <taxon>Dikarya</taxon>
        <taxon>Ascomycota</taxon>
        <taxon>Pezizomycotina</taxon>
        <taxon>Pezizomycetes</taxon>
        <taxon>Pezizales</taxon>
        <taxon>Morchellaceae</taxon>
        <taxon>Morchella</taxon>
    </lineage>
</organism>
<dbReference type="EMBL" id="ML119127">
    <property type="protein sequence ID" value="RPB12652.1"/>
    <property type="molecule type" value="Genomic_DNA"/>
</dbReference>
<dbReference type="InParanoid" id="A0A3N4KTP1"/>